<keyword evidence="3" id="KW-1185">Reference proteome</keyword>
<organism evidence="2 3">
    <name type="scientific">Cytospora leucostoma</name>
    <dbReference type="NCBI Taxonomy" id="1230097"/>
    <lineage>
        <taxon>Eukaryota</taxon>
        <taxon>Fungi</taxon>
        <taxon>Dikarya</taxon>
        <taxon>Ascomycota</taxon>
        <taxon>Pezizomycotina</taxon>
        <taxon>Sordariomycetes</taxon>
        <taxon>Sordariomycetidae</taxon>
        <taxon>Diaporthales</taxon>
        <taxon>Cytosporaceae</taxon>
        <taxon>Cytospora</taxon>
    </lineage>
</organism>
<dbReference type="STRING" id="1230097.A0A423XCW8"/>
<evidence type="ECO:0000313" key="3">
    <source>
        <dbReference type="Proteomes" id="UP000285146"/>
    </source>
</evidence>
<proteinExistence type="predicted"/>
<dbReference type="InParanoid" id="A0A423XCW8"/>
<comment type="caution">
    <text evidence="2">The sequence shown here is derived from an EMBL/GenBank/DDBJ whole genome shotgun (WGS) entry which is preliminary data.</text>
</comment>
<dbReference type="InterPro" id="IPR046797">
    <property type="entry name" value="PDDEXK_12"/>
</dbReference>
<name>A0A423XCW8_9PEZI</name>
<reference evidence="2 3" key="1">
    <citation type="submission" date="2015-09" db="EMBL/GenBank/DDBJ databases">
        <title>Host preference determinants of Valsa canker pathogens revealed by comparative genomics.</title>
        <authorList>
            <person name="Yin Z."/>
            <person name="Huang L."/>
        </authorList>
    </citation>
    <scope>NUCLEOTIDE SEQUENCE [LARGE SCALE GENOMIC DNA]</scope>
    <source>
        <strain evidence="2 3">SXYLt</strain>
    </source>
</reference>
<evidence type="ECO:0000259" key="1">
    <source>
        <dbReference type="Pfam" id="PF20516"/>
    </source>
</evidence>
<dbReference type="Proteomes" id="UP000285146">
    <property type="component" value="Unassembled WGS sequence"/>
</dbReference>
<gene>
    <name evidence="2" type="ORF">VPNG_03542</name>
</gene>
<protein>
    <recommendedName>
        <fullName evidence="1">PD-(D/E)XK nuclease-like domain-containing protein</fullName>
    </recommendedName>
</protein>
<dbReference type="EMBL" id="LKEB01000017">
    <property type="protein sequence ID" value="ROW13819.1"/>
    <property type="molecule type" value="Genomic_DNA"/>
</dbReference>
<accession>A0A423XCW8</accession>
<dbReference type="AlphaFoldDB" id="A0A423XCW8"/>
<dbReference type="Pfam" id="PF20516">
    <property type="entry name" value="PDDEXK_12"/>
    <property type="match status" value="1"/>
</dbReference>
<feature type="domain" description="PD-(D/E)XK nuclease-like" evidence="1">
    <location>
        <begin position="31"/>
        <end position="152"/>
    </location>
</feature>
<dbReference type="OrthoDB" id="4161186at2759"/>
<evidence type="ECO:0000313" key="2">
    <source>
        <dbReference type="EMBL" id="ROW13819.1"/>
    </source>
</evidence>
<sequence length="158" mass="17321">MSNFASCADELQCTQSHLLCSLLYGLPAKVRVCDEHEAEESACNSAVHFPALRLRDCSCESTVKLNENTNPDVDVDAPGPPVPEVAVGITPCTTASIIKDYFPLLRTSDNNIDFSLYLDSSRVDQAARATINGLRRTLPLQSINHTELNALLHEQTYT</sequence>